<protein>
    <submittedName>
        <fullName evidence="1">Uncharacterized protein</fullName>
    </submittedName>
</protein>
<name>A0ACB9SEA7_9MYRT</name>
<dbReference type="EMBL" id="CM042880">
    <property type="protein sequence ID" value="KAI4388174.1"/>
    <property type="molecule type" value="Genomic_DNA"/>
</dbReference>
<dbReference type="Proteomes" id="UP001057402">
    <property type="component" value="Chromosome 1"/>
</dbReference>
<sequence>MGKLSVKPSAALALLLLLLFAITCAAVARHHTTITTVEFEEEASLGGPEQSCREQIQRQDLEHCEQYLASRRDRRSGSGEEYDEGRHMMRSCCHQLKQVDQQCRCPEIRQIVREQQQEYAGHKMEEIVRAARELPSACEMSPGRCEIRAVWF</sequence>
<comment type="caution">
    <text evidence="1">The sequence shown here is derived from an EMBL/GenBank/DDBJ whole genome shotgun (WGS) entry which is preliminary data.</text>
</comment>
<proteinExistence type="predicted"/>
<organism evidence="1 2">
    <name type="scientific">Melastoma candidum</name>
    <dbReference type="NCBI Taxonomy" id="119954"/>
    <lineage>
        <taxon>Eukaryota</taxon>
        <taxon>Viridiplantae</taxon>
        <taxon>Streptophyta</taxon>
        <taxon>Embryophyta</taxon>
        <taxon>Tracheophyta</taxon>
        <taxon>Spermatophyta</taxon>
        <taxon>Magnoliopsida</taxon>
        <taxon>eudicotyledons</taxon>
        <taxon>Gunneridae</taxon>
        <taxon>Pentapetalae</taxon>
        <taxon>rosids</taxon>
        <taxon>malvids</taxon>
        <taxon>Myrtales</taxon>
        <taxon>Melastomataceae</taxon>
        <taxon>Melastomatoideae</taxon>
        <taxon>Melastomateae</taxon>
        <taxon>Melastoma</taxon>
    </lineage>
</organism>
<evidence type="ECO:0000313" key="1">
    <source>
        <dbReference type="EMBL" id="KAI4388174.1"/>
    </source>
</evidence>
<keyword evidence="2" id="KW-1185">Reference proteome</keyword>
<accession>A0ACB9SEA7</accession>
<evidence type="ECO:0000313" key="2">
    <source>
        <dbReference type="Proteomes" id="UP001057402"/>
    </source>
</evidence>
<reference evidence="2" key="1">
    <citation type="journal article" date="2023" name="Front. Plant Sci.">
        <title>Chromosomal-level genome assembly of Melastoma candidum provides insights into trichome evolution.</title>
        <authorList>
            <person name="Zhong Y."/>
            <person name="Wu W."/>
            <person name="Sun C."/>
            <person name="Zou P."/>
            <person name="Liu Y."/>
            <person name="Dai S."/>
            <person name="Zhou R."/>
        </authorList>
    </citation>
    <scope>NUCLEOTIDE SEQUENCE [LARGE SCALE GENOMIC DNA]</scope>
</reference>
<gene>
    <name evidence="1" type="ORF">MLD38_000529</name>
</gene>